<sequence length="96" mass="10780">MGDLFDNFFTKIGTAMNGGKSHPHYSGSSQVNAGPFYNYHSSATNNKYWLPRSDMRNTMEKLDNTNNTLRQNSVGSYESMDGEKSRNNSVSSENLE</sequence>
<dbReference type="AlphaFoldDB" id="A0A9P0VXQ3"/>
<feature type="compositionally biased region" description="Polar residues" evidence="1">
    <location>
        <begin position="87"/>
        <end position="96"/>
    </location>
</feature>
<evidence type="ECO:0000256" key="1">
    <source>
        <dbReference type="SAM" id="MobiDB-lite"/>
    </source>
</evidence>
<proteinExistence type="predicted"/>
<organism evidence="2 3">
    <name type="scientific">[Candida] railenensis</name>
    <dbReference type="NCBI Taxonomy" id="45579"/>
    <lineage>
        <taxon>Eukaryota</taxon>
        <taxon>Fungi</taxon>
        <taxon>Dikarya</taxon>
        <taxon>Ascomycota</taxon>
        <taxon>Saccharomycotina</taxon>
        <taxon>Pichiomycetes</taxon>
        <taxon>Debaryomycetaceae</taxon>
        <taxon>Kurtzmaniella</taxon>
    </lineage>
</organism>
<feature type="compositionally biased region" description="Polar residues" evidence="1">
    <location>
        <begin position="64"/>
        <end position="76"/>
    </location>
</feature>
<comment type="caution">
    <text evidence="2">The sequence shown here is derived from an EMBL/GenBank/DDBJ whole genome shotgun (WGS) entry which is preliminary data.</text>
</comment>
<feature type="region of interest" description="Disordered" evidence="1">
    <location>
        <begin position="16"/>
        <end position="37"/>
    </location>
</feature>
<feature type="region of interest" description="Disordered" evidence="1">
    <location>
        <begin position="59"/>
        <end position="96"/>
    </location>
</feature>
<dbReference type="OrthoDB" id="4090363at2759"/>
<accession>A0A9P0VXQ3</accession>
<name>A0A9P0VXQ3_9ASCO</name>
<evidence type="ECO:0000313" key="3">
    <source>
        <dbReference type="Proteomes" id="UP000837801"/>
    </source>
</evidence>
<reference evidence="2" key="1">
    <citation type="submission" date="2022-03" db="EMBL/GenBank/DDBJ databases">
        <authorList>
            <person name="Legras J.-L."/>
            <person name="Devillers H."/>
            <person name="Grondin C."/>
        </authorList>
    </citation>
    <scope>NUCLEOTIDE SEQUENCE</scope>
    <source>
        <strain evidence="2">CLIB 1423</strain>
    </source>
</reference>
<gene>
    <name evidence="2" type="ORF">CLIB1423_04S04236</name>
</gene>
<keyword evidence="3" id="KW-1185">Reference proteome</keyword>
<dbReference type="EMBL" id="CAKXYY010000004">
    <property type="protein sequence ID" value="CAH2351711.1"/>
    <property type="molecule type" value="Genomic_DNA"/>
</dbReference>
<evidence type="ECO:0000313" key="2">
    <source>
        <dbReference type="EMBL" id="CAH2351711.1"/>
    </source>
</evidence>
<dbReference type="Proteomes" id="UP000837801">
    <property type="component" value="Unassembled WGS sequence"/>
</dbReference>
<protein>
    <submittedName>
        <fullName evidence="2">Uncharacterized protein</fullName>
    </submittedName>
</protein>